<feature type="region of interest" description="Disordered" evidence="1">
    <location>
        <begin position="88"/>
        <end position="119"/>
    </location>
</feature>
<dbReference type="Ensembl" id="ENSMMNT00015014888.1">
    <property type="protein sequence ID" value="ENSMMNP00015013570.1"/>
    <property type="gene ID" value="ENSMMNG00015010041.1"/>
</dbReference>
<dbReference type="AlphaFoldDB" id="A0A8C6BFJ5"/>
<evidence type="ECO:0000313" key="2">
    <source>
        <dbReference type="Ensembl" id="ENSMMNP00015013570.1"/>
    </source>
</evidence>
<evidence type="ECO:0000313" key="3">
    <source>
        <dbReference type="Proteomes" id="UP000694561"/>
    </source>
</evidence>
<dbReference type="Proteomes" id="UP000694561">
    <property type="component" value="Unplaced"/>
</dbReference>
<evidence type="ECO:0000256" key="1">
    <source>
        <dbReference type="SAM" id="MobiDB-lite"/>
    </source>
</evidence>
<accession>A0A8C6BFJ5</accession>
<proteinExistence type="predicted"/>
<protein>
    <submittedName>
        <fullName evidence="2">Uncharacterized protein</fullName>
    </submittedName>
</protein>
<sequence length="119" mass="12731">MCLFLVSDLGGVSEPPPAPPYPIVCVGLLGSLRTPPSLTQPSPPLLSEECQGVEDQTLLDPEEESSPLGCALRARTGLSKLLSLDEQSWNAKGPENPDFSLGPRPWVMQARPREQPGVS</sequence>
<organism evidence="2 3">
    <name type="scientific">Monodon monoceros</name>
    <name type="common">Narwhal</name>
    <name type="synonym">Ceratodon monodon</name>
    <dbReference type="NCBI Taxonomy" id="40151"/>
    <lineage>
        <taxon>Eukaryota</taxon>
        <taxon>Metazoa</taxon>
        <taxon>Chordata</taxon>
        <taxon>Craniata</taxon>
        <taxon>Vertebrata</taxon>
        <taxon>Euteleostomi</taxon>
        <taxon>Mammalia</taxon>
        <taxon>Eutheria</taxon>
        <taxon>Laurasiatheria</taxon>
        <taxon>Artiodactyla</taxon>
        <taxon>Whippomorpha</taxon>
        <taxon>Cetacea</taxon>
        <taxon>Odontoceti</taxon>
        <taxon>Monodontidae</taxon>
        <taxon>Monodon</taxon>
    </lineage>
</organism>
<keyword evidence="3" id="KW-1185">Reference proteome</keyword>
<reference evidence="2" key="2">
    <citation type="submission" date="2025-09" db="UniProtKB">
        <authorList>
            <consortium name="Ensembl"/>
        </authorList>
    </citation>
    <scope>IDENTIFICATION</scope>
</reference>
<name>A0A8C6BFJ5_MONMO</name>
<reference evidence="2" key="1">
    <citation type="submission" date="2025-08" db="UniProtKB">
        <authorList>
            <consortium name="Ensembl"/>
        </authorList>
    </citation>
    <scope>IDENTIFICATION</scope>
</reference>